<keyword evidence="1" id="KW-1133">Transmembrane helix</keyword>
<protein>
    <submittedName>
        <fullName evidence="2">Uncharacterized protein</fullName>
    </submittedName>
</protein>
<comment type="caution">
    <text evidence="2">The sequence shown here is derived from an EMBL/GenBank/DDBJ whole genome shotgun (WGS) entry which is preliminary data.</text>
</comment>
<organism evidence="2 3">
    <name type="scientific">Portunus trituberculatus</name>
    <name type="common">Swimming crab</name>
    <name type="synonym">Neptunus trituberculatus</name>
    <dbReference type="NCBI Taxonomy" id="210409"/>
    <lineage>
        <taxon>Eukaryota</taxon>
        <taxon>Metazoa</taxon>
        <taxon>Ecdysozoa</taxon>
        <taxon>Arthropoda</taxon>
        <taxon>Crustacea</taxon>
        <taxon>Multicrustacea</taxon>
        <taxon>Malacostraca</taxon>
        <taxon>Eumalacostraca</taxon>
        <taxon>Eucarida</taxon>
        <taxon>Decapoda</taxon>
        <taxon>Pleocyemata</taxon>
        <taxon>Brachyura</taxon>
        <taxon>Eubrachyura</taxon>
        <taxon>Portunoidea</taxon>
        <taxon>Portunidae</taxon>
        <taxon>Portuninae</taxon>
        <taxon>Portunus</taxon>
    </lineage>
</organism>
<keyword evidence="1" id="KW-0812">Transmembrane</keyword>
<evidence type="ECO:0000256" key="1">
    <source>
        <dbReference type="SAM" id="Phobius"/>
    </source>
</evidence>
<feature type="transmembrane region" description="Helical" evidence="1">
    <location>
        <begin position="35"/>
        <end position="53"/>
    </location>
</feature>
<reference evidence="2 3" key="1">
    <citation type="submission" date="2019-05" db="EMBL/GenBank/DDBJ databases">
        <title>Another draft genome of Portunus trituberculatus and its Hox gene families provides insights of decapod evolution.</title>
        <authorList>
            <person name="Jeong J.-H."/>
            <person name="Song I."/>
            <person name="Kim S."/>
            <person name="Choi T."/>
            <person name="Kim D."/>
            <person name="Ryu S."/>
            <person name="Kim W."/>
        </authorList>
    </citation>
    <scope>NUCLEOTIDE SEQUENCE [LARGE SCALE GENOMIC DNA]</scope>
    <source>
        <tissue evidence="2">Muscle</tissue>
    </source>
</reference>
<keyword evidence="1" id="KW-0472">Membrane</keyword>
<dbReference type="Proteomes" id="UP000324222">
    <property type="component" value="Unassembled WGS sequence"/>
</dbReference>
<proteinExistence type="predicted"/>
<accession>A0A5B7D6X4</accession>
<evidence type="ECO:0000313" key="3">
    <source>
        <dbReference type="Proteomes" id="UP000324222"/>
    </source>
</evidence>
<sequence>MCMGLNSVVSHLVCCGGWAAAPLHPPSLLSVPGQLNITLIIIIITIIIIIININILRHLSITAITFVVPAKTSYYVVLFLFLLLLLLLLDLAASCCVALFIMDKVIFNKWLKHNLPRSIVKYWCNVSVKSISINARSASKDTERTLRVSQGETVF</sequence>
<keyword evidence="3" id="KW-1185">Reference proteome</keyword>
<gene>
    <name evidence="2" type="ORF">E2C01_009778</name>
</gene>
<dbReference type="AlphaFoldDB" id="A0A5B7D6X4"/>
<feature type="transmembrane region" description="Helical" evidence="1">
    <location>
        <begin position="74"/>
        <end position="102"/>
    </location>
</feature>
<name>A0A5B7D6X4_PORTR</name>
<evidence type="ECO:0000313" key="2">
    <source>
        <dbReference type="EMBL" id="MPC16936.1"/>
    </source>
</evidence>
<dbReference type="EMBL" id="VSRR010000550">
    <property type="protein sequence ID" value="MPC16936.1"/>
    <property type="molecule type" value="Genomic_DNA"/>
</dbReference>